<name>A0A9P6RIK8_9FUNG</name>
<gene>
    <name evidence="5" type="ORF">BGZ99_004091</name>
</gene>
<reference evidence="5" key="1">
    <citation type="journal article" date="2020" name="Fungal Divers.">
        <title>Resolving the Mortierellaceae phylogeny through synthesis of multi-gene phylogenetics and phylogenomics.</title>
        <authorList>
            <person name="Vandepol N."/>
            <person name="Liber J."/>
            <person name="Desiro A."/>
            <person name="Na H."/>
            <person name="Kennedy M."/>
            <person name="Barry K."/>
            <person name="Grigoriev I.V."/>
            <person name="Miller A.N."/>
            <person name="O'Donnell K."/>
            <person name="Stajich J.E."/>
            <person name="Bonito G."/>
        </authorList>
    </citation>
    <scope>NUCLEOTIDE SEQUENCE</scope>
    <source>
        <strain evidence="5">REB-010B</strain>
    </source>
</reference>
<evidence type="ECO:0000256" key="4">
    <source>
        <dbReference type="SAM" id="MobiDB-lite"/>
    </source>
</evidence>
<feature type="region of interest" description="Disordered" evidence="4">
    <location>
        <begin position="187"/>
        <end position="424"/>
    </location>
</feature>
<feature type="compositionally biased region" description="Low complexity" evidence="4">
    <location>
        <begin position="329"/>
        <end position="344"/>
    </location>
</feature>
<keyword evidence="6" id="KW-1185">Reference proteome</keyword>
<evidence type="ECO:0000256" key="2">
    <source>
        <dbReference type="ARBA" id="ARBA00023054"/>
    </source>
</evidence>
<dbReference type="AlphaFoldDB" id="A0A9P6RIK8"/>
<accession>A0A9P6RIK8</accession>
<protein>
    <submittedName>
        <fullName evidence="5">Uncharacterized protein</fullName>
    </submittedName>
</protein>
<dbReference type="EMBL" id="JAAAIP010000254">
    <property type="protein sequence ID" value="KAG0321148.1"/>
    <property type="molecule type" value="Genomic_DNA"/>
</dbReference>
<proteinExistence type="inferred from homology"/>
<dbReference type="Proteomes" id="UP000738325">
    <property type="component" value="Unassembled WGS sequence"/>
</dbReference>
<feature type="compositionally biased region" description="Polar residues" evidence="4">
    <location>
        <begin position="187"/>
        <end position="212"/>
    </location>
</feature>
<dbReference type="OrthoDB" id="21214at2759"/>
<feature type="compositionally biased region" description="Basic residues" evidence="4">
    <location>
        <begin position="414"/>
        <end position="424"/>
    </location>
</feature>
<evidence type="ECO:0000313" key="5">
    <source>
        <dbReference type="EMBL" id="KAG0321148.1"/>
    </source>
</evidence>
<feature type="coiled-coil region" evidence="3">
    <location>
        <begin position="123"/>
        <end position="186"/>
    </location>
</feature>
<organism evidence="5 6">
    <name type="scientific">Dissophora globulifera</name>
    <dbReference type="NCBI Taxonomy" id="979702"/>
    <lineage>
        <taxon>Eukaryota</taxon>
        <taxon>Fungi</taxon>
        <taxon>Fungi incertae sedis</taxon>
        <taxon>Mucoromycota</taxon>
        <taxon>Mortierellomycotina</taxon>
        <taxon>Mortierellomycetes</taxon>
        <taxon>Mortierellales</taxon>
        <taxon>Mortierellaceae</taxon>
        <taxon>Dissophora</taxon>
    </lineage>
</organism>
<dbReference type="Pfam" id="PF05769">
    <property type="entry name" value="SIKE"/>
    <property type="match status" value="1"/>
</dbReference>
<dbReference type="PANTHER" id="PTHR39472:SF1">
    <property type="entry name" value="EXPRESSED PROTEIN"/>
    <property type="match status" value="1"/>
</dbReference>
<feature type="compositionally biased region" description="Low complexity" evidence="4">
    <location>
        <begin position="249"/>
        <end position="273"/>
    </location>
</feature>
<dbReference type="PANTHER" id="PTHR39472">
    <property type="entry name" value="EXPRESSED PROTEIN"/>
    <property type="match status" value="1"/>
</dbReference>
<dbReference type="InterPro" id="IPR008555">
    <property type="entry name" value="SIKE"/>
</dbReference>
<comment type="similarity">
    <text evidence="1">Belongs to the SIKE family.</text>
</comment>
<evidence type="ECO:0000256" key="3">
    <source>
        <dbReference type="SAM" id="Coils"/>
    </source>
</evidence>
<evidence type="ECO:0000256" key="1">
    <source>
        <dbReference type="ARBA" id="ARBA00005537"/>
    </source>
</evidence>
<evidence type="ECO:0000313" key="6">
    <source>
        <dbReference type="Proteomes" id="UP000738325"/>
    </source>
</evidence>
<comment type="caution">
    <text evidence="5">The sequence shown here is derived from an EMBL/GenBank/DDBJ whole genome shotgun (WGS) entry which is preliminary data.</text>
</comment>
<feature type="compositionally biased region" description="Low complexity" evidence="4">
    <location>
        <begin position="354"/>
        <end position="405"/>
    </location>
</feature>
<sequence length="424" mass="44756">MTVDDSVVQKLWKLTNELTAQLVFNRNATLELKQQLADLQAKTAQSSGSPPVAPDEAVYNSQEHTDVSLRIANERLMEENSQLHEQLREYERWMEYIMTKFRLQNFAVAQSRKEAMHEAYRMAEQEGELATRLQEENAILQARLAEVGAAARRAINEEYYNTESIIETLEIENQGLREMLGVAAENSNPLATRQPGNRVSFPSTGSYVASSGSDREQSHALSSSPIPIPTTGAVSASVPTPTPTPPVPATLATTLAKTVTTPSVPESVPVMTPARTSAPELAPTVPSSPPAQKIRAAVVSPSTATPTPLATRVPKSTAPASTLGAAGNPASSTGLSSTATLPGSKSTRKKPDEAVGAVSGAKGTTVTTTAVPKRASSINNGSNANITNSSNNSTSNSVSSTANTGNGNGSNGPKSKKPNRKQRS</sequence>
<keyword evidence="2 3" id="KW-0175">Coiled coil</keyword>
<feature type="compositionally biased region" description="Low complexity" evidence="4">
    <location>
        <begin position="296"/>
        <end position="308"/>
    </location>
</feature>